<keyword evidence="7" id="KW-1185">Reference proteome</keyword>
<evidence type="ECO:0000256" key="5">
    <source>
        <dbReference type="ARBA" id="ARBA00023136"/>
    </source>
</evidence>
<dbReference type="Pfam" id="PF01679">
    <property type="entry name" value="Pmp3"/>
    <property type="match status" value="1"/>
</dbReference>
<accession>A0A1J7I3D2</accession>
<dbReference type="InterPro" id="IPR000612">
    <property type="entry name" value="PMP3"/>
</dbReference>
<evidence type="ECO:0000313" key="7">
    <source>
        <dbReference type="Proteomes" id="UP000182658"/>
    </source>
</evidence>
<dbReference type="AlphaFoldDB" id="A0A1J7I3D2"/>
<gene>
    <name evidence="6" type="ORF">CONLIGDRAFT_650775</name>
</gene>
<dbReference type="InParanoid" id="A0A1J7I3D2"/>
<evidence type="ECO:0000313" key="6">
    <source>
        <dbReference type="EMBL" id="OIW22135.1"/>
    </source>
</evidence>
<sequence>MLDPLVKITESGNKVHQKGLEPSIRIYFPLLVIYNSTYSQEETITDKATGAVTLPEGDRSTSIPIGTIRLVPFPQPPYPKNGRQYIDGKILPQRPGQDRVTSLHDGKKPYIQLGRRAIIRPHRGKFLSDSDICKIILAIILPPLVVFLERSCGADLLMNILLTILGSAPAPTKYGGSAGLEQIFGRESVALGHAFPSELVKNNFSTATPESTVQTTEALMAYITR</sequence>
<dbReference type="Proteomes" id="UP000182658">
    <property type="component" value="Unassembled WGS sequence"/>
</dbReference>
<proteinExistence type="inferred from homology"/>
<comment type="subcellular location">
    <subcellularLocation>
        <location evidence="1">Membrane</location>
    </subcellularLocation>
</comment>
<reference evidence="6 7" key="1">
    <citation type="submission" date="2016-10" db="EMBL/GenBank/DDBJ databases">
        <title>Draft genome sequence of Coniochaeta ligniaria NRRL30616, a lignocellulolytic fungus for bioabatement of inhibitors in plant biomass hydrolysates.</title>
        <authorList>
            <consortium name="DOE Joint Genome Institute"/>
            <person name="Jimenez D.J."/>
            <person name="Hector R.E."/>
            <person name="Riley R."/>
            <person name="Sun H."/>
            <person name="Grigoriev I.V."/>
            <person name="Van Elsas J.D."/>
            <person name="Nichols N.N."/>
        </authorList>
    </citation>
    <scope>NUCLEOTIDE SEQUENCE [LARGE SCALE GENOMIC DNA]</scope>
    <source>
        <strain evidence="6 7">NRRL 30616</strain>
    </source>
</reference>
<dbReference type="GO" id="GO:0016020">
    <property type="term" value="C:membrane"/>
    <property type="evidence" value="ECO:0007669"/>
    <property type="project" value="UniProtKB-SubCell"/>
</dbReference>
<keyword evidence="5" id="KW-0472">Membrane</keyword>
<keyword evidence="3" id="KW-0812">Transmembrane</keyword>
<evidence type="ECO:0000256" key="4">
    <source>
        <dbReference type="ARBA" id="ARBA00022989"/>
    </source>
</evidence>
<dbReference type="PANTHER" id="PTHR21659">
    <property type="entry name" value="HYDROPHOBIC PROTEIN RCI2 LOW TEMPERATURE AND SALT RESPONSIVE PROTEIN LTI6 -RELATED"/>
    <property type="match status" value="1"/>
</dbReference>
<name>A0A1J7I3D2_9PEZI</name>
<evidence type="ECO:0000256" key="2">
    <source>
        <dbReference type="ARBA" id="ARBA00009530"/>
    </source>
</evidence>
<organism evidence="6 7">
    <name type="scientific">Coniochaeta ligniaria NRRL 30616</name>
    <dbReference type="NCBI Taxonomy" id="1408157"/>
    <lineage>
        <taxon>Eukaryota</taxon>
        <taxon>Fungi</taxon>
        <taxon>Dikarya</taxon>
        <taxon>Ascomycota</taxon>
        <taxon>Pezizomycotina</taxon>
        <taxon>Sordariomycetes</taxon>
        <taxon>Sordariomycetidae</taxon>
        <taxon>Coniochaetales</taxon>
        <taxon>Coniochaetaceae</taxon>
        <taxon>Coniochaeta</taxon>
    </lineage>
</organism>
<evidence type="ECO:0000256" key="1">
    <source>
        <dbReference type="ARBA" id="ARBA00004370"/>
    </source>
</evidence>
<evidence type="ECO:0000256" key="3">
    <source>
        <dbReference type="ARBA" id="ARBA00022692"/>
    </source>
</evidence>
<dbReference type="EMBL" id="KV875159">
    <property type="protein sequence ID" value="OIW22135.1"/>
    <property type="molecule type" value="Genomic_DNA"/>
</dbReference>
<comment type="similarity">
    <text evidence="2">Belongs to the UPF0057 (PMP3) family.</text>
</comment>
<dbReference type="PANTHER" id="PTHR21659:SF116">
    <property type="entry name" value="PLASMA MEMBRANE PROTEOLIPID 3"/>
    <property type="match status" value="1"/>
</dbReference>
<protein>
    <submittedName>
        <fullName evidence="6">Uncharacterized protein</fullName>
    </submittedName>
</protein>
<keyword evidence="4" id="KW-1133">Transmembrane helix</keyword>
<dbReference type="OrthoDB" id="329272at2759"/>